<evidence type="ECO:0000313" key="4">
    <source>
        <dbReference type="Proteomes" id="UP001519363"/>
    </source>
</evidence>
<accession>A0ABS5AHW4</accession>
<evidence type="ECO:0000256" key="1">
    <source>
        <dbReference type="SAM" id="MobiDB-lite"/>
    </source>
</evidence>
<dbReference type="EMBL" id="JAGIOO010000001">
    <property type="protein sequence ID" value="MBP2475270.1"/>
    <property type="molecule type" value="Genomic_DNA"/>
</dbReference>
<feature type="transmembrane region" description="Helical" evidence="2">
    <location>
        <begin position="64"/>
        <end position="85"/>
    </location>
</feature>
<dbReference type="Proteomes" id="UP001519363">
    <property type="component" value="Unassembled WGS sequence"/>
</dbReference>
<feature type="region of interest" description="Disordered" evidence="1">
    <location>
        <begin position="32"/>
        <end position="60"/>
    </location>
</feature>
<feature type="compositionally biased region" description="Low complexity" evidence="1">
    <location>
        <begin position="110"/>
        <end position="128"/>
    </location>
</feature>
<reference evidence="3 4" key="1">
    <citation type="submission" date="2021-03" db="EMBL/GenBank/DDBJ databases">
        <title>Sequencing the genomes of 1000 actinobacteria strains.</title>
        <authorList>
            <person name="Klenk H.-P."/>
        </authorList>
    </citation>
    <scope>NUCLEOTIDE SEQUENCE [LARGE SCALE GENOMIC DNA]</scope>
    <source>
        <strain evidence="3 4">DSM 44580</strain>
    </source>
</reference>
<feature type="compositionally biased region" description="Low complexity" evidence="1">
    <location>
        <begin position="164"/>
        <end position="174"/>
    </location>
</feature>
<name>A0ABS5AHW4_9PSEU</name>
<keyword evidence="2" id="KW-0472">Membrane</keyword>
<evidence type="ECO:0000313" key="3">
    <source>
        <dbReference type="EMBL" id="MBP2475270.1"/>
    </source>
</evidence>
<evidence type="ECO:0000256" key="2">
    <source>
        <dbReference type="SAM" id="Phobius"/>
    </source>
</evidence>
<feature type="compositionally biased region" description="Low complexity" evidence="1">
    <location>
        <begin position="146"/>
        <end position="156"/>
    </location>
</feature>
<dbReference type="RefSeq" id="WP_143342613.1">
    <property type="nucleotide sequence ID" value="NZ_JAGIOO010000001.1"/>
</dbReference>
<feature type="compositionally biased region" description="Pro residues" evidence="1">
    <location>
        <begin position="136"/>
        <end position="145"/>
    </location>
</feature>
<comment type="caution">
    <text evidence="3">The sequence shown here is derived from an EMBL/GenBank/DDBJ whole genome shotgun (WGS) entry which is preliminary data.</text>
</comment>
<feature type="compositionally biased region" description="Low complexity" evidence="1">
    <location>
        <begin position="184"/>
        <end position="193"/>
    </location>
</feature>
<keyword evidence="4" id="KW-1185">Reference proteome</keyword>
<protein>
    <submittedName>
        <fullName evidence="3">Membrane protein</fullName>
    </submittedName>
</protein>
<organism evidence="3 4">
    <name type="scientific">Crossiella equi</name>
    <dbReference type="NCBI Taxonomy" id="130796"/>
    <lineage>
        <taxon>Bacteria</taxon>
        <taxon>Bacillati</taxon>
        <taxon>Actinomycetota</taxon>
        <taxon>Actinomycetes</taxon>
        <taxon>Pseudonocardiales</taxon>
        <taxon>Pseudonocardiaceae</taxon>
        <taxon>Crossiella</taxon>
    </lineage>
</organism>
<gene>
    <name evidence="3" type="ORF">JOF53_004142</name>
</gene>
<feature type="compositionally biased region" description="Pro residues" evidence="1">
    <location>
        <begin position="194"/>
        <end position="219"/>
    </location>
</feature>
<feature type="region of interest" description="Disordered" evidence="1">
    <location>
        <begin position="104"/>
        <end position="219"/>
    </location>
</feature>
<proteinExistence type="predicted"/>
<feature type="compositionally biased region" description="Polar residues" evidence="1">
    <location>
        <begin position="32"/>
        <end position="42"/>
    </location>
</feature>
<keyword evidence="2" id="KW-1133">Transmembrane helix</keyword>
<keyword evidence="2" id="KW-0812">Transmembrane</keyword>
<sequence>MKLVKWILMCVVGVILFFVGFSERNSTEVTCGSQVMSPGDQCTTTRKGRSTTRSYAEQRDSDKAGGLAMMFIGPGLVALGGFLAFREKKKQNKAMAEATARFNGQPWYNGQQPGPEGQQPGYPQQPGPDGQGQPGYPQPGYPPQTGPQGFPQQGHPQQPPPGYPQTGPQGFPQQPGYPQPGPQGYPQQGHPQTGPQPVPGQYPPPGYPQPGQQPPPYQG</sequence>